<dbReference type="Gene3D" id="3.90.1570.10">
    <property type="entry name" value="tt1808, chain A"/>
    <property type="match status" value="1"/>
</dbReference>
<dbReference type="AlphaFoldDB" id="A0A344TQZ1"/>
<keyword evidence="2" id="KW-0540">Nuclease</keyword>
<evidence type="ECO:0000259" key="1">
    <source>
        <dbReference type="Pfam" id="PF05685"/>
    </source>
</evidence>
<keyword evidence="2" id="KW-0378">Hydrolase</keyword>
<dbReference type="EMBL" id="CP030850">
    <property type="protein sequence ID" value="AXE21062.1"/>
    <property type="molecule type" value="Genomic_DNA"/>
</dbReference>
<feature type="domain" description="Putative restriction endonuclease" evidence="1">
    <location>
        <begin position="35"/>
        <end position="202"/>
    </location>
</feature>
<dbReference type="GO" id="GO:0004519">
    <property type="term" value="F:endonuclease activity"/>
    <property type="evidence" value="ECO:0007669"/>
    <property type="project" value="UniProtKB-KW"/>
</dbReference>
<dbReference type="InterPro" id="IPR012296">
    <property type="entry name" value="Nuclease_put_TT1808"/>
</dbReference>
<dbReference type="InterPro" id="IPR008538">
    <property type="entry name" value="Uma2"/>
</dbReference>
<keyword evidence="3" id="KW-1185">Reference proteome</keyword>
<dbReference type="KEGG" id="run:DR864_26660"/>
<evidence type="ECO:0000313" key="2">
    <source>
        <dbReference type="EMBL" id="AXE21062.1"/>
    </source>
</evidence>
<dbReference type="PANTHER" id="PTHR34107">
    <property type="entry name" value="SLL0198 PROTEIN-RELATED"/>
    <property type="match status" value="1"/>
</dbReference>
<protein>
    <submittedName>
        <fullName evidence="2">Uma2 family endonuclease</fullName>
    </submittedName>
</protein>
<evidence type="ECO:0000313" key="3">
    <source>
        <dbReference type="Proteomes" id="UP000251993"/>
    </source>
</evidence>
<dbReference type="Proteomes" id="UP000251993">
    <property type="component" value="Chromosome"/>
</dbReference>
<dbReference type="OrthoDB" id="9799703at2"/>
<gene>
    <name evidence="2" type="ORF">DR864_26660</name>
</gene>
<sequence>MVKRFCLILSLILNGFNKIMPQVLNIPTMDTMNDDEFFAFCEANRPNGMNFERDKYGHIIFMSPTGSIGGYNDGEIFVEIKLWNRKKNNGIVFPSSTGFTLPDSSIRSPDVAWIRRERWEQVPHELRKKFAPICPDFVVEVISESDTYNEHENKMREWIANGCRLGWLIDSNEQAYMIFTPQNTNPDKQPFGIINGGDVLEGLAIDLRTVFEDIG</sequence>
<accession>A0A344TQZ1</accession>
<reference evidence="2 3" key="1">
    <citation type="submission" date="2018-07" db="EMBL/GenBank/DDBJ databases">
        <title>Genome sequencing of Runella.</title>
        <authorList>
            <person name="Baek M.-G."/>
            <person name="Yi H."/>
        </authorList>
    </citation>
    <scope>NUCLEOTIDE SEQUENCE [LARGE SCALE GENOMIC DNA]</scope>
    <source>
        <strain evidence="2 3">HYN0085</strain>
    </source>
</reference>
<dbReference type="SUPFAM" id="SSF52980">
    <property type="entry name" value="Restriction endonuclease-like"/>
    <property type="match status" value="1"/>
</dbReference>
<dbReference type="InterPro" id="IPR011335">
    <property type="entry name" value="Restrct_endonuc-II-like"/>
</dbReference>
<proteinExistence type="predicted"/>
<organism evidence="2 3">
    <name type="scientific">Runella rosea</name>
    <dbReference type="NCBI Taxonomy" id="2259595"/>
    <lineage>
        <taxon>Bacteria</taxon>
        <taxon>Pseudomonadati</taxon>
        <taxon>Bacteroidota</taxon>
        <taxon>Cytophagia</taxon>
        <taxon>Cytophagales</taxon>
        <taxon>Spirosomataceae</taxon>
        <taxon>Runella</taxon>
    </lineage>
</organism>
<keyword evidence="2" id="KW-0255">Endonuclease</keyword>
<name>A0A344TQZ1_9BACT</name>
<dbReference type="PANTHER" id="PTHR34107:SF6">
    <property type="entry name" value="SLR0981 PROTEIN"/>
    <property type="match status" value="1"/>
</dbReference>
<dbReference type="CDD" id="cd06260">
    <property type="entry name" value="DUF820-like"/>
    <property type="match status" value="1"/>
</dbReference>
<dbReference type="Pfam" id="PF05685">
    <property type="entry name" value="Uma2"/>
    <property type="match status" value="1"/>
</dbReference>